<keyword evidence="3" id="KW-1185">Reference proteome</keyword>
<reference evidence="2" key="1">
    <citation type="thesis" date="2020" institute="ProQuest LLC" country="789 East Eisenhower Parkway, Ann Arbor, MI, USA">
        <title>Comparative Genomics and Chromosome Evolution.</title>
        <authorList>
            <person name="Mudd A.B."/>
        </authorList>
    </citation>
    <scope>NUCLEOTIDE SEQUENCE</scope>
    <source>
        <strain evidence="2">1538</strain>
        <tissue evidence="2">Blood</tissue>
    </source>
</reference>
<feature type="compositionally biased region" description="Basic residues" evidence="1">
    <location>
        <begin position="31"/>
        <end position="43"/>
    </location>
</feature>
<dbReference type="AlphaFoldDB" id="A0AAV3B4C1"/>
<feature type="region of interest" description="Disordered" evidence="1">
    <location>
        <begin position="151"/>
        <end position="243"/>
    </location>
</feature>
<comment type="caution">
    <text evidence="2">The sequence shown here is derived from an EMBL/GenBank/DDBJ whole genome shotgun (WGS) entry which is preliminary data.</text>
</comment>
<gene>
    <name evidence="2" type="ORF">GDO54_007913</name>
</gene>
<dbReference type="Proteomes" id="UP001181693">
    <property type="component" value="Unassembled WGS sequence"/>
</dbReference>
<proteinExistence type="predicted"/>
<evidence type="ECO:0000313" key="2">
    <source>
        <dbReference type="EMBL" id="DBA32181.1"/>
    </source>
</evidence>
<feature type="compositionally biased region" description="Polar residues" evidence="1">
    <location>
        <begin position="234"/>
        <end position="243"/>
    </location>
</feature>
<feature type="region of interest" description="Disordered" evidence="1">
    <location>
        <begin position="1"/>
        <end position="117"/>
    </location>
</feature>
<protein>
    <submittedName>
        <fullName evidence="2">Uncharacterized protein</fullName>
    </submittedName>
</protein>
<accession>A0AAV3B4C1</accession>
<feature type="compositionally biased region" description="Polar residues" evidence="1">
    <location>
        <begin position="170"/>
        <end position="190"/>
    </location>
</feature>
<evidence type="ECO:0000256" key="1">
    <source>
        <dbReference type="SAM" id="MobiDB-lite"/>
    </source>
</evidence>
<sequence length="243" mass="26602">MEPNADCTPELGEEAPDKGTMGATTAPKPQNKSKRQSAPRRRSSQISTTEPPSGPYNAEGNPADQNPDLLVENPSRSPELPSIPGLANRKGGRRQFCPITEPNVPTPDPCTVFPLPDEEPYLPIDEILQSAGPEKVVRRSMRLRRGSGASGLFWVPEKSSSEAPSRRKSLSSALQPLENRNPTLETQTLPMDQHAPSEATKSRRRTLCTSTLQQTSLCDPKRRRSNVSHKDSAQPITSFTLDT</sequence>
<evidence type="ECO:0000313" key="3">
    <source>
        <dbReference type="Proteomes" id="UP001181693"/>
    </source>
</evidence>
<dbReference type="EMBL" id="DYDO01000002">
    <property type="protein sequence ID" value="DBA32181.1"/>
    <property type="molecule type" value="Genomic_DNA"/>
</dbReference>
<name>A0AAV3B4C1_PYXAD</name>
<organism evidence="2 3">
    <name type="scientific">Pyxicephalus adspersus</name>
    <name type="common">African bullfrog</name>
    <dbReference type="NCBI Taxonomy" id="30357"/>
    <lineage>
        <taxon>Eukaryota</taxon>
        <taxon>Metazoa</taxon>
        <taxon>Chordata</taxon>
        <taxon>Craniata</taxon>
        <taxon>Vertebrata</taxon>
        <taxon>Euteleostomi</taxon>
        <taxon>Amphibia</taxon>
        <taxon>Batrachia</taxon>
        <taxon>Anura</taxon>
        <taxon>Neobatrachia</taxon>
        <taxon>Ranoidea</taxon>
        <taxon>Pyxicephalidae</taxon>
        <taxon>Pyxicephalinae</taxon>
        <taxon>Pyxicephalus</taxon>
    </lineage>
</organism>
<feature type="compositionally biased region" description="Low complexity" evidence="1">
    <location>
        <begin position="207"/>
        <end position="218"/>
    </location>
</feature>